<keyword evidence="7" id="KW-1185">Reference proteome</keyword>
<name>A0A2N5CWX2_9CAUL</name>
<dbReference type="InterPro" id="IPR012337">
    <property type="entry name" value="RNaseH-like_sf"/>
</dbReference>
<dbReference type="EMBL" id="PJRQ01000011">
    <property type="protein sequence ID" value="PLR18318.1"/>
    <property type="molecule type" value="Genomic_DNA"/>
</dbReference>
<dbReference type="SMART" id="SM00479">
    <property type="entry name" value="EXOIII"/>
    <property type="match status" value="1"/>
</dbReference>
<evidence type="ECO:0000313" key="4">
    <source>
        <dbReference type="EMBL" id="AYV47477.1"/>
    </source>
</evidence>
<evidence type="ECO:0000313" key="6">
    <source>
        <dbReference type="Proteomes" id="UP000234483"/>
    </source>
</evidence>
<evidence type="ECO:0000313" key="7">
    <source>
        <dbReference type="Proteomes" id="UP000281192"/>
    </source>
</evidence>
<comment type="function">
    <text evidence="1">DNA polymerase III is a complex, multichain enzyme responsible for most of the replicative synthesis in bacteria. The epsilon subunit contain the editing function and is a proofreading 3'-5' exonuclease.</text>
</comment>
<dbReference type="Proteomes" id="UP000281192">
    <property type="component" value="Chromosome"/>
</dbReference>
<comment type="subunit">
    <text evidence="2">DNA polymerase III contains a core (composed of alpha, epsilon and theta chains) that associates with a tau subunit. This core dimerizes to form the POLIII' complex. PolIII' associates with the gamma complex (composed of gamma, delta, delta', psi and chi chains) and with the beta chain to form the complete DNA polymerase III complex.</text>
</comment>
<evidence type="ECO:0000259" key="3">
    <source>
        <dbReference type="SMART" id="SM00479"/>
    </source>
</evidence>
<protein>
    <submittedName>
        <fullName evidence="5">DNA polymerase III subunit epsilon</fullName>
    </submittedName>
</protein>
<sequence length="294" mass="32810">MDDDELESLAARLEASGRYRVLRRLDRVEVSEGDLAAARLGVYLDLETTGLDATRDEIIEAALVPFRYDEAGRLLEVGEPFCGFREPSRPIPPEVTRLTGITDEMVAGHTLDPDALARFIAPAAVIVAHNAGFDRAFAERYCQAFQAKPWACSLSQVDWKAQGFEGAKLTYLAAQSGFFYTGHRARHDCEAALQILGRPLPSGETALAAMLAQARRTTWRIWAEHAPFAMKDALKARGYRWNGEAGTAPRAWWIEVDAEARDAEVAYLQAEIYQASIEPLMRRVTAYERFSDRL</sequence>
<feature type="domain" description="Exonuclease" evidence="3">
    <location>
        <begin position="42"/>
        <end position="205"/>
    </location>
</feature>
<dbReference type="EMBL" id="CP026100">
    <property type="protein sequence ID" value="AYV47477.1"/>
    <property type="molecule type" value="Genomic_DNA"/>
</dbReference>
<dbReference type="SUPFAM" id="SSF53098">
    <property type="entry name" value="Ribonuclease H-like"/>
    <property type="match status" value="1"/>
</dbReference>
<evidence type="ECO:0000256" key="1">
    <source>
        <dbReference type="ARBA" id="ARBA00025483"/>
    </source>
</evidence>
<accession>A0A2N5CWX2</accession>
<evidence type="ECO:0000313" key="5">
    <source>
        <dbReference type="EMBL" id="PLR18318.1"/>
    </source>
</evidence>
<dbReference type="GO" id="GO:0005829">
    <property type="term" value="C:cytosol"/>
    <property type="evidence" value="ECO:0007669"/>
    <property type="project" value="TreeGrafter"/>
</dbReference>
<dbReference type="NCBIfam" id="NF006615">
    <property type="entry name" value="PRK09182.1"/>
    <property type="match status" value="1"/>
</dbReference>
<dbReference type="GO" id="GO:0045004">
    <property type="term" value="P:DNA replication proofreading"/>
    <property type="evidence" value="ECO:0007669"/>
    <property type="project" value="TreeGrafter"/>
</dbReference>
<dbReference type="CDD" id="cd06127">
    <property type="entry name" value="DEDDh"/>
    <property type="match status" value="1"/>
</dbReference>
<dbReference type="Proteomes" id="UP000234483">
    <property type="component" value="Unassembled WGS sequence"/>
</dbReference>
<evidence type="ECO:0000256" key="2">
    <source>
        <dbReference type="ARBA" id="ARBA00026073"/>
    </source>
</evidence>
<reference evidence="4 7" key="2">
    <citation type="submission" date="2018-01" db="EMBL/GenBank/DDBJ databases">
        <title>Complete genome sequence of Caulobacter flavus RHGG3.</title>
        <authorList>
            <person name="Yang E."/>
        </authorList>
    </citation>
    <scope>NUCLEOTIDE SEQUENCE [LARGE SCALE GENOMIC DNA]</scope>
    <source>
        <strain evidence="4 7">RHGG3</strain>
    </source>
</reference>
<organism evidence="5 6">
    <name type="scientific">Caulobacter flavus</name>
    <dbReference type="NCBI Taxonomy" id="1679497"/>
    <lineage>
        <taxon>Bacteria</taxon>
        <taxon>Pseudomonadati</taxon>
        <taxon>Pseudomonadota</taxon>
        <taxon>Alphaproteobacteria</taxon>
        <taxon>Caulobacterales</taxon>
        <taxon>Caulobacteraceae</taxon>
        <taxon>Caulobacter</taxon>
    </lineage>
</organism>
<dbReference type="RefSeq" id="WP_101712127.1">
    <property type="nucleotide sequence ID" value="NZ_CP026100.1"/>
</dbReference>
<dbReference type="GO" id="GO:0008408">
    <property type="term" value="F:3'-5' exonuclease activity"/>
    <property type="evidence" value="ECO:0007669"/>
    <property type="project" value="TreeGrafter"/>
</dbReference>
<dbReference type="OrthoDB" id="7427781at2"/>
<dbReference type="InterPro" id="IPR036397">
    <property type="entry name" value="RNaseH_sf"/>
</dbReference>
<dbReference type="Pfam" id="PF00929">
    <property type="entry name" value="RNase_T"/>
    <property type="match status" value="1"/>
</dbReference>
<proteinExistence type="predicted"/>
<dbReference type="GO" id="GO:0003676">
    <property type="term" value="F:nucleic acid binding"/>
    <property type="evidence" value="ECO:0007669"/>
    <property type="project" value="InterPro"/>
</dbReference>
<gene>
    <name evidence="4" type="ORF">C1707_15065</name>
    <name evidence="5" type="ORF">CFHF_06060</name>
</gene>
<dbReference type="PANTHER" id="PTHR30231:SF37">
    <property type="entry name" value="EXODEOXYRIBONUCLEASE 10"/>
    <property type="match status" value="1"/>
</dbReference>
<reference evidence="5 6" key="1">
    <citation type="submission" date="2017-12" db="EMBL/GenBank/DDBJ databases">
        <title>The genome sequence of Caulobacter flavus CGMCC1 15093.</title>
        <authorList>
            <person name="Gao J."/>
            <person name="Mao X."/>
            <person name="Sun J."/>
        </authorList>
    </citation>
    <scope>NUCLEOTIDE SEQUENCE [LARGE SCALE GENOMIC DNA]</scope>
    <source>
        <strain evidence="5 6">CGMCC1 15093</strain>
    </source>
</reference>
<dbReference type="Gene3D" id="3.30.420.10">
    <property type="entry name" value="Ribonuclease H-like superfamily/Ribonuclease H"/>
    <property type="match status" value="1"/>
</dbReference>
<dbReference type="PANTHER" id="PTHR30231">
    <property type="entry name" value="DNA POLYMERASE III SUBUNIT EPSILON"/>
    <property type="match status" value="1"/>
</dbReference>
<dbReference type="KEGG" id="cfh:C1707_15065"/>
<dbReference type="AlphaFoldDB" id="A0A2N5CWX2"/>
<dbReference type="FunFam" id="3.30.420.10:FF:000045">
    <property type="entry name" value="3'-5' exonuclease DinG"/>
    <property type="match status" value="1"/>
</dbReference>
<dbReference type="InterPro" id="IPR013520">
    <property type="entry name" value="Ribonucl_H"/>
</dbReference>